<dbReference type="AlphaFoldDB" id="A0A512C8B5"/>
<dbReference type="PANTHER" id="PTHR35889">
    <property type="entry name" value="CYCLOINULO-OLIGOSACCHARIDE FRUCTANOTRANSFERASE-RELATED"/>
    <property type="match status" value="1"/>
</dbReference>
<dbReference type="Pfam" id="PF07583">
    <property type="entry name" value="PSCyt2"/>
    <property type="match status" value="1"/>
</dbReference>
<dbReference type="RefSeq" id="WP_040416585.1">
    <property type="nucleotide sequence ID" value="NZ_BJYV01000002.1"/>
</dbReference>
<evidence type="ECO:0000256" key="4">
    <source>
        <dbReference type="SAM" id="Phobius"/>
    </source>
</evidence>
<keyword evidence="2 3" id="KW-0408">Iron</keyword>
<dbReference type="InterPro" id="IPR009056">
    <property type="entry name" value="Cyt_c-like_dom"/>
</dbReference>
<keyword evidence="4" id="KW-1133">Transmembrane helix</keyword>
<dbReference type="PANTHER" id="PTHR35889:SF3">
    <property type="entry name" value="F-BOX DOMAIN-CONTAINING PROTEIN"/>
    <property type="match status" value="1"/>
</dbReference>
<evidence type="ECO:0000259" key="5">
    <source>
        <dbReference type="PROSITE" id="PS51007"/>
    </source>
</evidence>
<dbReference type="Pfam" id="PF07635">
    <property type="entry name" value="PSCyt1"/>
    <property type="match status" value="1"/>
</dbReference>
<dbReference type="InterPro" id="IPR011429">
    <property type="entry name" value="Cyt_c_Planctomycete-type"/>
</dbReference>
<dbReference type="Gene3D" id="2.60.120.260">
    <property type="entry name" value="Galactose-binding domain-like"/>
    <property type="match status" value="1"/>
</dbReference>
<keyword evidence="3" id="KW-0349">Heme</keyword>
<feature type="transmembrane region" description="Helical" evidence="4">
    <location>
        <begin position="7"/>
        <end position="25"/>
    </location>
</feature>
<name>A0A512C8B5_9BACT</name>
<dbReference type="GO" id="GO:0046872">
    <property type="term" value="F:metal ion binding"/>
    <property type="evidence" value="ECO:0007669"/>
    <property type="project" value="UniProtKB-KW"/>
</dbReference>
<evidence type="ECO:0000256" key="2">
    <source>
        <dbReference type="ARBA" id="ARBA00023004"/>
    </source>
</evidence>
<organism evidence="6 7">
    <name type="scientific">Cyclobacterium qasimii</name>
    <dbReference type="NCBI Taxonomy" id="1350429"/>
    <lineage>
        <taxon>Bacteria</taxon>
        <taxon>Pseudomonadati</taxon>
        <taxon>Bacteroidota</taxon>
        <taxon>Cytophagia</taxon>
        <taxon>Cytophagales</taxon>
        <taxon>Cyclobacteriaceae</taxon>
        <taxon>Cyclobacterium</taxon>
    </lineage>
</organism>
<feature type="domain" description="Cytochrome c" evidence="5">
    <location>
        <begin position="38"/>
        <end position="138"/>
    </location>
</feature>
<dbReference type="GO" id="GO:0020037">
    <property type="term" value="F:heme binding"/>
    <property type="evidence" value="ECO:0007669"/>
    <property type="project" value="InterPro"/>
</dbReference>
<dbReference type="EMBL" id="BJYV01000002">
    <property type="protein sequence ID" value="GEO20458.1"/>
    <property type="molecule type" value="Genomic_DNA"/>
</dbReference>
<gene>
    <name evidence="6" type="ORF">CQA01_09920</name>
</gene>
<evidence type="ECO:0000256" key="1">
    <source>
        <dbReference type="ARBA" id="ARBA00022723"/>
    </source>
</evidence>
<keyword evidence="4" id="KW-0812">Transmembrane</keyword>
<evidence type="ECO:0000256" key="3">
    <source>
        <dbReference type="PROSITE-ProRule" id="PRU00433"/>
    </source>
</evidence>
<proteinExistence type="predicted"/>
<sequence>MIGRKKAIVYILTSTFILGLLWWVVRVVPLENKHRYLPEVLLGERVDFNHDIRPIINNKCIACHGGVKRSGGFSLLFEEEALEANESGKRAIVPGNVNKSELMQRISHKNPEYRMPLESTPLSDEEIALFSRWINQGAQWDDHWAYKAPEKQIVPETDNEWIRNDIDRFVQAKLEEKQLSPNPTSDKQSLLRRLSLDITGLPPTITAMQEFINDGSDNAYEKVVDSLLSSPAYGERWAAMWMDLARYADSKGYEADRAREIWKYRDWLINAFNENLPYDQFVITQLAGDLMPSATDQDFIATAFHRNTMNNDEGGTDNEEFRVAAVLDRVNTTWTVLQGTTMECVQCHSHPYDPIRHEDFFRSLAFFNQTADADVPSEAPVLISYKEDEDLEKLELIKNWANDHGTDARNGHYYDRLLRLGVPKLYAHYFYQMDKGLPIKGTATFKVDQEVYSFTKNLPFEGEDRLVFKARTNGNEGKITFHLDSINGQQIAEWKVKARFKIEYDEEDKKDVTYYLNEVITLPIKAVTGVHDLYMVWEGKEGIEQTSTFDWLMLHHGLPGERDEKYSEVEEAMYALFNSENEMEATPVMVDLPENQHRVSRVFEKGSWMVPGEEVEVGVPDIWNSFNDYSKDRMGLAKWLFDEENPLTSRVMVNRIWEQFFGRGIVSSMEDFGSQGFAPTHPELLDWLAIKFKDDFKWDIKKLMKEIVMSATYRQSSHFTKEGTEKDALNEWLARGPRIRLNAEQVRDQSLAVSGLLSGKMLGKSVMPEQPDGIWQVVYSGTKWETSKGSEKYRRALYTFWRRTSPYPSIISFDAPSREFCLPKRIATNTPLQALVTLNDPVYLDAAIALGREVLLSSDIDEEERLSLLYSKAMIKGISEEKLEDLQNIYQQTITYFENSPEEICKLTGEEDKALAVYTVMANVIMNLDEFLMKS</sequence>
<dbReference type="PROSITE" id="PS51007">
    <property type="entry name" value="CYTC"/>
    <property type="match status" value="1"/>
</dbReference>
<dbReference type="GO" id="GO:0009055">
    <property type="term" value="F:electron transfer activity"/>
    <property type="evidence" value="ECO:0007669"/>
    <property type="project" value="InterPro"/>
</dbReference>
<keyword evidence="1 3" id="KW-0479">Metal-binding</keyword>
<dbReference type="CDD" id="cd04084">
    <property type="entry name" value="CBM6_xylanase-like"/>
    <property type="match status" value="1"/>
</dbReference>
<dbReference type="InterPro" id="IPR011444">
    <property type="entry name" value="DUF1549"/>
</dbReference>
<protein>
    <recommendedName>
        <fullName evidence="5">Cytochrome c domain-containing protein</fullName>
    </recommendedName>
</protein>
<comment type="caution">
    <text evidence="6">The sequence shown here is derived from an EMBL/GenBank/DDBJ whole genome shotgun (WGS) entry which is preliminary data.</text>
</comment>
<dbReference type="InterPro" id="IPR022655">
    <property type="entry name" value="DUF1553"/>
</dbReference>
<dbReference type="Pfam" id="PF07587">
    <property type="entry name" value="PSD1"/>
    <property type="match status" value="1"/>
</dbReference>
<evidence type="ECO:0000313" key="7">
    <source>
        <dbReference type="Proteomes" id="UP000321301"/>
    </source>
</evidence>
<reference evidence="6 7" key="1">
    <citation type="submission" date="2019-07" db="EMBL/GenBank/DDBJ databases">
        <title>Whole genome shotgun sequence of Cyclobacterium qasimii NBRC 106168.</title>
        <authorList>
            <person name="Hosoyama A."/>
            <person name="Uohara A."/>
            <person name="Ohji S."/>
            <person name="Ichikawa N."/>
        </authorList>
    </citation>
    <scope>NUCLEOTIDE SEQUENCE [LARGE SCALE GENOMIC DNA]</scope>
    <source>
        <strain evidence="6 7">NBRC 106168</strain>
    </source>
</reference>
<evidence type="ECO:0000313" key="6">
    <source>
        <dbReference type="EMBL" id="GEO20458.1"/>
    </source>
</evidence>
<accession>A0A512C8B5</accession>
<dbReference type="Proteomes" id="UP000321301">
    <property type="component" value="Unassembled WGS sequence"/>
</dbReference>
<keyword evidence="7" id="KW-1185">Reference proteome</keyword>
<keyword evidence="4" id="KW-0472">Membrane</keyword>